<dbReference type="RefSeq" id="XP_005717139.1">
    <property type="nucleotide sequence ID" value="XM_005717082.1"/>
</dbReference>
<gene>
    <name evidence="1" type="ORF">CHC_T00005457001</name>
</gene>
<dbReference type="AlphaFoldDB" id="R7QIS2"/>
<accession>R7QIS2</accession>
<dbReference type="Gramene" id="CDF37320">
    <property type="protein sequence ID" value="CDF37320"/>
    <property type="gene ID" value="CHC_T00005457001"/>
</dbReference>
<dbReference type="Proteomes" id="UP000012073">
    <property type="component" value="Unassembled WGS sequence"/>
</dbReference>
<protein>
    <submittedName>
        <fullName evidence="1">Uncharacterized protein</fullName>
    </submittedName>
</protein>
<dbReference type="KEGG" id="ccp:CHC_T00005457001"/>
<organism evidence="1 2">
    <name type="scientific">Chondrus crispus</name>
    <name type="common">Carrageen Irish moss</name>
    <name type="synonym">Polymorpha crispa</name>
    <dbReference type="NCBI Taxonomy" id="2769"/>
    <lineage>
        <taxon>Eukaryota</taxon>
        <taxon>Rhodophyta</taxon>
        <taxon>Florideophyceae</taxon>
        <taxon>Rhodymeniophycidae</taxon>
        <taxon>Gigartinales</taxon>
        <taxon>Gigartinaceae</taxon>
        <taxon>Chondrus</taxon>
    </lineage>
</organism>
<proteinExistence type="predicted"/>
<evidence type="ECO:0000313" key="2">
    <source>
        <dbReference type="Proteomes" id="UP000012073"/>
    </source>
</evidence>
<dbReference type="EMBL" id="HG001831">
    <property type="protein sequence ID" value="CDF37320.1"/>
    <property type="molecule type" value="Genomic_DNA"/>
</dbReference>
<name>R7QIS2_CHOCR</name>
<evidence type="ECO:0000313" key="1">
    <source>
        <dbReference type="EMBL" id="CDF37320.1"/>
    </source>
</evidence>
<keyword evidence="2" id="KW-1185">Reference proteome</keyword>
<sequence>MGQVRSSLASLKVMMDFLCLVHRRSYSTSDG</sequence>
<reference evidence="2" key="1">
    <citation type="journal article" date="2013" name="Proc. Natl. Acad. Sci. U.S.A.">
        <title>Genome structure and metabolic features in the red seaweed Chondrus crispus shed light on evolution of the Archaeplastida.</title>
        <authorList>
            <person name="Collen J."/>
            <person name="Porcel B."/>
            <person name="Carre W."/>
            <person name="Ball S.G."/>
            <person name="Chaparro C."/>
            <person name="Tonon T."/>
            <person name="Barbeyron T."/>
            <person name="Michel G."/>
            <person name="Noel B."/>
            <person name="Valentin K."/>
            <person name="Elias M."/>
            <person name="Artiguenave F."/>
            <person name="Arun A."/>
            <person name="Aury J.M."/>
            <person name="Barbosa-Neto J.F."/>
            <person name="Bothwell J.H."/>
            <person name="Bouget F.Y."/>
            <person name="Brillet L."/>
            <person name="Cabello-Hurtado F."/>
            <person name="Capella-Gutierrez S."/>
            <person name="Charrier B."/>
            <person name="Cladiere L."/>
            <person name="Cock J.M."/>
            <person name="Coelho S.M."/>
            <person name="Colleoni C."/>
            <person name="Czjzek M."/>
            <person name="Da Silva C."/>
            <person name="Delage L."/>
            <person name="Denoeud F."/>
            <person name="Deschamps P."/>
            <person name="Dittami S.M."/>
            <person name="Gabaldon T."/>
            <person name="Gachon C.M."/>
            <person name="Groisillier A."/>
            <person name="Herve C."/>
            <person name="Jabbari K."/>
            <person name="Katinka M."/>
            <person name="Kloareg B."/>
            <person name="Kowalczyk N."/>
            <person name="Labadie K."/>
            <person name="Leblanc C."/>
            <person name="Lopez P.J."/>
            <person name="McLachlan D.H."/>
            <person name="Meslet-Cladiere L."/>
            <person name="Moustafa A."/>
            <person name="Nehr Z."/>
            <person name="Nyvall Collen P."/>
            <person name="Panaud O."/>
            <person name="Partensky F."/>
            <person name="Poulain J."/>
            <person name="Rensing S.A."/>
            <person name="Rousvoal S."/>
            <person name="Samson G."/>
            <person name="Symeonidi A."/>
            <person name="Weissenbach J."/>
            <person name="Zambounis A."/>
            <person name="Wincker P."/>
            <person name="Boyen C."/>
        </authorList>
    </citation>
    <scope>NUCLEOTIDE SEQUENCE [LARGE SCALE GENOMIC DNA]</scope>
    <source>
        <strain evidence="2">cv. Stackhouse</strain>
    </source>
</reference>
<dbReference type="GeneID" id="17324856"/>